<organism evidence="1 2">
    <name type="scientific">Terrisporobacter petrolearius</name>
    <dbReference type="NCBI Taxonomy" id="1460447"/>
    <lineage>
        <taxon>Bacteria</taxon>
        <taxon>Bacillati</taxon>
        <taxon>Bacillota</taxon>
        <taxon>Clostridia</taxon>
        <taxon>Peptostreptococcales</taxon>
        <taxon>Peptostreptococcaceae</taxon>
        <taxon>Terrisporobacter</taxon>
    </lineage>
</organism>
<name>A0ABZ3FDH8_9FIRM</name>
<keyword evidence="2" id="KW-1185">Reference proteome</keyword>
<proteinExistence type="predicted"/>
<protein>
    <submittedName>
        <fullName evidence="1">Uncharacterized protein</fullName>
    </submittedName>
</protein>
<accession>A0ABZ3FDH8</accession>
<evidence type="ECO:0000313" key="1">
    <source>
        <dbReference type="EMBL" id="XAM40675.1"/>
    </source>
</evidence>
<reference evidence="1 2" key="1">
    <citation type="submission" date="2024-04" db="EMBL/GenBank/DDBJ databases">
        <title>Isolation and characterization of novel acetogenic strains of the genera Terrisporobacter and Acetoanaerobium.</title>
        <authorList>
            <person name="Boeer T."/>
            <person name="Schueler M.A."/>
            <person name="Lueschen A."/>
            <person name="Eysell L."/>
            <person name="Droege J."/>
            <person name="Heinemann M."/>
            <person name="Engelhardt L."/>
            <person name="Basen M."/>
            <person name="Daniel R."/>
        </authorList>
    </citation>
    <scope>NUCLEOTIDE SEQUENCE [LARGE SCALE GENOMIC DNA]</scope>
    <source>
        <strain evidence="1 2">ELB</strain>
    </source>
</reference>
<dbReference type="Proteomes" id="UP001477947">
    <property type="component" value="Chromosome"/>
</dbReference>
<evidence type="ECO:0000313" key="2">
    <source>
        <dbReference type="Proteomes" id="UP001477947"/>
    </source>
</evidence>
<dbReference type="EMBL" id="CP154622">
    <property type="protein sequence ID" value="XAM40675.1"/>
    <property type="molecule type" value="Genomic_DNA"/>
</dbReference>
<dbReference type="RefSeq" id="WP_343338783.1">
    <property type="nucleotide sequence ID" value="NZ_CP154622.1"/>
</dbReference>
<gene>
    <name evidence="1" type="ORF">TPELB_09850</name>
</gene>
<sequence>MKKEYQKPMLLIENFSLSENIASECTIHNYNHYKMSCEYEDGATGGIYFWVSTCKDDEDPDDGVDYFPVPDGTNLPLSCTNGPISGGFVFNS</sequence>